<comment type="similarity">
    <text evidence="1">Belongs to the UPF0213 family.</text>
</comment>
<evidence type="ECO:0000259" key="2">
    <source>
        <dbReference type="PROSITE" id="PS50164"/>
    </source>
</evidence>
<evidence type="ECO:0000313" key="3">
    <source>
        <dbReference type="EMBL" id="OGG16052.1"/>
    </source>
</evidence>
<name>A0A1F5ZV94_9BACT</name>
<evidence type="ECO:0000313" key="4">
    <source>
        <dbReference type="Proteomes" id="UP000176923"/>
    </source>
</evidence>
<dbReference type="Gene3D" id="3.40.1440.10">
    <property type="entry name" value="GIY-YIG endonuclease"/>
    <property type="match status" value="1"/>
</dbReference>
<dbReference type="InterPro" id="IPR035901">
    <property type="entry name" value="GIY-YIG_endonuc_sf"/>
</dbReference>
<reference evidence="3 4" key="1">
    <citation type="journal article" date="2016" name="Nat. Commun.">
        <title>Thousands of microbial genomes shed light on interconnected biogeochemical processes in an aquifer system.</title>
        <authorList>
            <person name="Anantharaman K."/>
            <person name="Brown C.T."/>
            <person name="Hug L.A."/>
            <person name="Sharon I."/>
            <person name="Castelle C.J."/>
            <person name="Probst A.J."/>
            <person name="Thomas B.C."/>
            <person name="Singh A."/>
            <person name="Wilkins M.J."/>
            <person name="Karaoz U."/>
            <person name="Brodie E.L."/>
            <person name="Williams K.H."/>
            <person name="Hubbard S.S."/>
            <person name="Banfield J.F."/>
        </authorList>
    </citation>
    <scope>NUCLEOTIDE SEQUENCE [LARGE SCALE GENOMIC DNA]</scope>
</reference>
<dbReference type="InterPro" id="IPR050190">
    <property type="entry name" value="UPF0213_domain"/>
</dbReference>
<dbReference type="Pfam" id="PF01541">
    <property type="entry name" value="GIY-YIG"/>
    <property type="match status" value="1"/>
</dbReference>
<dbReference type="PANTHER" id="PTHR34477:SF5">
    <property type="entry name" value="BSL5627 PROTEIN"/>
    <property type="match status" value="1"/>
</dbReference>
<evidence type="ECO:0000256" key="1">
    <source>
        <dbReference type="ARBA" id="ARBA00007435"/>
    </source>
</evidence>
<dbReference type="CDD" id="cd10448">
    <property type="entry name" value="GIY-YIG_unchar_3"/>
    <property type="match status" value="1"/>
</dbReference>
<dbReference type="PANTHER" id="PTHR34477">
    <property type="entry name" value="UPF0213 PROTEIN YHBQ"/>
    <property type="match status" value="1"/>
</dbReference>
<dbReference type="EMBL" id="MFJL01000015">
    <property type="protein sequence ID" value="OGG16052.1"/>
    <property type="molecule type" value="Genomic_DNA"/>
</dbReference>
<gene>
    <name evidence="3" type="ORF">A3D77_01925</name>
</gene>
<organism evidence="3 4">
    <name type="scientific">Candidatus Gottesmanbacteria bacterium RIFCSPHIGHO2_02_FULL_39_11</name>
    <dbReference type="NCBI Taxonomy" id="1798382"/>
    <lineage>
        <taxon>Bacteria</taxon>
        <taxon>Candidatus Gottesmaniibacteriota</taxon>
    </lineage>
</organism>
<dbReference type="STRING" id="1798382.A3D77_01925"/>
<comment type="caution">
    <text evidence="3">The sequence shown here is derived from an EMBL/GenBank/DDBJ whole genome shotgun (WGS) entry which is preliminary data.</text>
</comment>
<dbReference type="Proteomes" id="UP000176923">
    <property type="component" value="Unassembled WGS sequence"/>
</dbReference>
<dbReference type="AlphaFoldDB" id="A0A1F5ZV94"/>
<dbReference type="SUPFAM" id="SSF82771">
    <property type="entry name" value="GIY-YIG endonuclease"/>
    <property type="match status" value="1"/>
</dbReference>
<dbReference type="PROSITE" id="PS50164">
    <property type="entry name" value="GIY_YIG"/>
    <property type="match status" value="1"/>
</dbReference>
<proteinExistence type="inferred from homology"/>
<dbReference type="InterPro" id="IPR000305">
    <property type="entry name" value="GIY-YIG_endonuc"/>
</dbReference>
<feature type="domain" description="GIY-YIG" evidence="2">
    <location>
        <begin position="4"/>
        <end position="80"/>
    </location>
</feature>
<protein>
    <recommendedName>
        <fullName evidence="2">GIY-YIG domain-containing protein</fullName>
    </recommendedName>
</protein>
<accession>A0A1F5ZV94</accession>
<sequence>MTEKQFCIYILASKYRGTLYIGVTSNIIRRIFEHKNHLVEGFTNTYNVNRLVYFEVFSSIEEAIEREKQLKHWNRDWKIKLIERSNPYWKDLYNEIV</sequence>